<evidence type="ECO:0000313" key="2">
    <source>
        <dbReference type="Proteomes" id="UP000053766"/>
    </source>
</evidence>
<proteinExistence type="predicted"/>
<organism evidence="1 2">
    <name type="scientific">Dictyocaulus viviparus</name>
    <name type="common">Bovine lungworm</name>
    <dbReference type="NCBI Taxonomy" id="29172"/>
    <lineage>
        <taxon>Eukaryota</taxon>
        <taxon>Metazoa</taxon>
        <taxon>Ecdysozoa</taxon>
        <taxon>Nematoda</taxon>
        <taxon>Chromadorea</taxon>
        <taxon>Rhabditida</taxon>
        <taxon>Rhabditina</taxon>
        <taxon>Rhabditomorpha</taxon>
        <taxon>Strongyloidea</taxon>
        <taxon>Metastrongylidae</taxon>
        <taxon>Dictyocaulus</taxon>
    </lineage>
</organism>
<reference evidence="1 2" key="1">
    <citation type="submission" date="2013-11" db="EMBL/GenBank/DDBJ databases">
        <title>Draft genome of the bovine lungworm Dictyocaulus viviparus.</title>
        <authorList>
            <person name="Mitreva M."/>
        </authorList>
    </citation>
    <scope>NUCLEOTIDE SEQUENCE [LARGE SCALE GENOMIC DNA]</scope>
    <source>
        <strain evidence="1 2">HannoverDv2000</strain>
    </source>
</reference>
<dbReference type="Proteomes" id="UP000053766">
    <property type="component" value="Unassembled WGS sequence"/>
</dbReference>
<gene>
    <name evidence="1" type="ORF">DICVIV_11618</name>
</gene>
<name>A0A0D8XJA0_DICVI</name>
<reference evidence="2" key="2">
    <citation type="journal article" date="2016" name="Sci. Rep.">
        <title>Dictyocaulus viviparus genome, variome and transcriptome elucidate lungworm biology and support future intervention.</title>
        <authorList>
            <person name="McNulty S.N."/>
            <person name="Strube C."/>
            <person name="Rosa B.A."/>
            <person name="Martin J.C."/>
            <person name="Tyagi R."/>
            <person name="Choi Y.J."/>
            <person name="Wang Q."/>
            <person name="Hallsworth Pepin K."/>
            <person name="Zhang X."/>
            <person name="Ozersky P."/>
            <person name="Wilson R.K."/>
            <person name="Sternberg P.W."/>
            <person name="Gasser R.B."/>
            <person name="Mitreva M."/>
        </authorList>
    </citation>
    <scope>NUCLEOTIDE SEQUENCE [LARGE SCALE GENOMIC DNA]</scope>
    <source>
        <strain evidence="2">HannoverDv2000</strain>
    </source>
</reference>
<protein>
    <submittedName>
        <fullName evidence="1">Uncharacterized protein</fullName>
    </submittedName>
</protein>
<sequence>MSLLAPARPCRSSTGISKVLVENKYMHTLKLSIMKLAADLSLRMVRHDLSRPIRNQIHIPRLDCSECILQLVELCVTSQLHGVRLLKIFEGRPLVFGHTSNASQLLQPNMISDTITGLRFFFSTFGPLVGVHDLFSAETAMICESSESNAMYDGVQQMCNHAVFELGLFRSADADKTAVNRCESGMNISLVLFEHAIPTAVCLPQYVKMRMECFSDDVYRNS</sequence>
<keyword evidence="2" id="KW-1185">Reference proteome</keyword>
<accession>A0A0D8XJA0</accession>
<dbReference type="AlphaFoldDB" id="A0A0D8XJA0"/>
<dbReference type="EMBL" id="KN716671">
    <property type="protein sequence ID" value="KJH42391.1"/>
    <property type="molecule type" value="Genomic_DNA"/>
</dbReference>
<evidence type="ECO:0000313" key="1">
    <source>
        <dbReference type="EMBL" id="KJH42391.1"/>
    </source>
</evidence>